<dbReference type="PROSITE" id="PS00028">
    <property type="entry name" value="ZINC_FINGER_C2H2_1"/>
    <property type="match status" value="2"/>
</dbReference>
<dbReference type="Proteomes" id="UP000245609">
    <property type="component" value="Unassembled WGS sequence"/>
</dbReference>
<dbReference type="GO" id="GO:0008270">
    <property type="term" value="F:zinc ion binding"/>
    <property type="evidence" value="ECO:0007669"/>
    <property type="project" value="UniProtKB-KW"/>
</dbReference>
<organism evidence="10 11">
    <name type="scientific">Smittium megazygosporum</name>
    <dbReference type="NCBI Taxonomy" id="133381"/>
    <lineage>
        <taxon>Eukaryota</taxon>
        <taxon>Fungi</taxon>
        <taxon>Fungi incertae sedis</taxon>
        <taxon>Zoopagomycota</taxon>
        <taxon>Kickxellomycotina</taxon>
        <taxon>Harpellomycetes</taxon>
        <taxon>Harpellales</taxon>
        <taxon>Legeriomycetaceae</taxon>
        <taxon>Smittium</taxon>
    </lineage>
</organism>
<keyword evidence="6" id="KW-0539">Nucleus</keyword>
<evidence type="ECO:0000259" key="9">
    <source>
        <dbReference type="PROSITE" id="PS50157"/>
    </source>
</evidence>
<dbReference type="Gene3D" id="3.30.160.60">
    <property type="entry name" value="Classic Zinc Finger"/>
    <property type="match status" value="3"/>
</dbReference>
<keyword evidence="3" id="KW-0677">Repeat</keyword>
<dbReference type="SUPFAM" id="SSF57667">
    <property type="entry name" value="beta-beta-alpha zinc fingers"/>
    <property type="match status" value="2"/>
</dbReference>
<evidence type="ECO:0000256" key="4">
    <source>
        <dbReference type="ARBA" id="ARBA00022771"/>
    </source>
</evidence>
<evidence type="ECO:0000256" key="1">
    <source>
        <dbReference type="ARBA" id="ARBA00004123"/>
    </source>
</evidence>
<dbReference type="OrthoDB" id="654211at2759"/>
<dbReference type="Pfam" id="PF00096">
    <property type="entry name" value="zf-C2H2"/>
    <property type="match status" value="1"/>
</dbReference>
<keyword evidence="2" id="KW-0479">Metal-binding</keyword>
<dbReference type="InterPro" id="IPR043359">
    <property type="entry name" value="GLI-like"/>
</dbReference>
<protein>
    <recommendedName>
        <fullName evidence="9">C2H2-type domain-containing protein</fullName>
    </recommendedName>
</protein>
<dbReference type="FunFam" id="3.30.160.60:FF:002343">
    <property type="entry name" value="Zinc finger protein 33A"/>
    <property type="match status" value="1"/>
</dbReference>
<dbReference type="InterPro" id="IPR013087">
    <property type="entry name" value="Znf_C2H2_type"/>
</dbReference>
<evidence type="ECO:0000313" key="10">
    <source>
        <dbReference type="EMBL" id="PVV04586.1"/>
    </source>
</evidence>
<reference evidence="10 11" key="1">
    <citation type="journal article" date="2018" name="MBio">
        <title>Comparative Genomics Reveals the Core Gene Toolbox for the Fungus-Insect Symbiosis.</title>
        <authorList>
            <person name="Wang Y."/>
            <person name="Stata M."/>
            <person name="Wang W."/>
            <person name="Stajich J.E."/>
            <person name="White M.M."/>
            <person name="Moncalvo J.M."/>
        </authorList>
    </citation>
    <scope>NUCLEOTIDE SEQUENCE [LARGE SCALE GENOMIC DNA]</scope>
    <source>
        <strain evidence="10 11">SC-DP-2</strain>
    </source>
</reference>
<dbReference type="PANTHER" id="PTHR45718">
    <property type="entry name" value="TRANSCRIPTIONAL ACTIVATOR CUBITUS INTERRUPTUS"/>
    <property type="match status" value="1"/>
</dbReference>
<accession>A0A2T9ZIZ9</accession>
<name>A0A2T9ZIZ9_9FUNG</name>
<dbReference type="GO" id="GO:0000978">
    <property type="term" value="F:RNA polymerase II cis-regulatory region sequence-specific DNA binding"/>
    <property type="evidence" value="ECO:0007669"/>
    <property type="project" value="TreeGrafter"/>
</dbReference>
<proteinExistence type="predicted"/>
<dbReference type="Pfam" id="PF23561">
    <property type="entry name" value="zf-C2H2_15"/>
    <property type="match status" value="1"/>
</dbReference>
<keyword evidence="11" id="KW-1185">Reference proteome</keyword>
<comment type="subcellular location">
    <subcellularLocation>
        <location evidence="1">Nucleus</location>
    </subcellularLocation>
</comment>
<feature type="domain" description="C2H2-type" evidence="9">
    <location>
        <begin position="143"/>
        <end position="175"/>
    </location>
</feature>
<feature type="compositionally biased region" description="Polar residues" evidence="8">
    <location>
        <begin position="13"/>
        <end position="29"/>
    </location>
</feature>
<evidence type="ECO:0000256" key="3">
    <source>
        <dbReference type="ARBA" id="ARBA00022737"/>
    </source>
</evidence>
<evidence type="ECO:0000256" key="5">
    <source>
        <dbReference type="ARBA" id="ARBA00022833"/>
    </source>
</evidence>
<dbReference type="PROSITE" id="PS50157">
    <property type="entry name" value="ZINC_FINGER_C2H2_2"/>
    <property type="match status" value="3"/>
</dbReference>
<dbReference type="AlphaFoldDB" id="A0A2T9ZIZ9"/>
<feature type="domain" description="C2H2-type" evidence="9">
    <location>
        <begin position="110"/>
        <end position="140"/>
    </location>
</feature>
<dbReference type="STRING" id="133381.A0A2T9ZIZ9"/>
<evidence type="ECO:0000313" key="11">
    <source>
        <dbReference type="Proteomes" id="UP000245609"/>
    </source>
</evidence>
<dbReference type="InterPro" id="IPR056436">
    <property type="entry name" value="Znf-C2H2_ZIC1-5/GLI1-3-like"/>
</dbReference>
<keyword evidence="4 7" id="KW-0863">Zinc-finger</keyword>
<evidence type="ECO:0000256" key="7">
    <source>
        <dbReference type="PROSITE-ProRule" id="PRU00042"/>
    </source>
</evidence>
<evidence type="ECO:0000256" key="2">
    <source>
        <dbReference type="ARBA" id="ARBA00022723"/>
    </source>
</evidence>
<sequence length="214" mass="24399">MDPNFYESASKAPINQCSSDPLSETTGYPFSNRSLQEIKSPKSNSGAVFSDSILDGNKHSLSFLINKTEVDPSNGNNPLSSYLQVDNAPTTPDIDPVKILENKSNTEAQFKCHWLDCLEMYPSLCILMEHINTVHVGRRKSLYICEWVGCHRNKKPFTKKSKLVNHLKTHTGYKPFNCPIESCQKTFSRQESLQNHLKTHNNFRFYAHAYELPK</sequence>
<evidence type="ECO:0000256" key="8">
    <source>
        <dbReference type="SAM" id="MobiDB-lite"/>
    </source>
</evidence>
<evidence type="ECO:0000256" key="6">
    <source>
        <dbReference type="ARBA" id="ARBA00023242"/>
    </source>
</evidence>
<keyword evidence="5" id="KW-0862">Zinc</keyword>
<dbReference type="EMBL" id="MBFS01000105">
    <property type="protein sequence ID" value="PVV04586.1"/>
    <property type="molecule type" value="Genomic_DNA"/>
</dbReference>
<dbReference type="InterPro" id="IPR036236">
    <property type="entry name" value="Znf_C2H2_sf"/>
</dbReference>
<dbReference type="PANTHER" id="PTHR45718:SF4">
    <property type="entry name" value="TRANSCRIPTIONAL ACTIVATOR CUBITUS INTERRUPTUS"/>
    <property type="match status" value="1"/>
</dbReference>
<gene>
    <name evidence="10" type="ORF">BB560_000918</name>
</gene>
<dbReference type="GO" id="GO:0000981">
    <property type="term" value="F:DNA-binding transcription factor activity, RNA polymerase II-specific"/>
    <property type="evidence" value="ECO:0007669"/>
    <property type="project" value="TreeGrafter"/>
</dbReference>
<dbReference type="GO" id="GO:0005634">
    <property type="term" value="C:nucleus"/>
    <property type="evidence" value="ECO:0007669"/>
    <property type="project" value="UniProtKB-SubCell"/>
</dbReference>
<comment type="caution">
    <text evidence="10">The sequence shown here is derived from an EMBL/GenBank/DDBJ whole genome shotgun (WGS) entry which is preliminary data.</text>
</comment>
<feature type="domain" description="C2H2-type" evidence="9">
    <location>
        <begin position="176"/>
        <end position="205"/>
    </location>
</feature>
<feature type="region of interest" description="Disordered" evidence="8">
    <location>
        <begin position="1"/>
        <end position="29"/>
    </location>
</feature>
<dbReference type="SMART" id="SM00355">
    <property type="entry name" value="ZnF_C2H2"/>
    <property type="match status" value="3"/>
</dbReference>